<dbReference type="PANTHER" id="PTHR22849">
    <property type="entry name" value="WDSAM1 PROTEIN"/>
    <property type="match status" value="1"/>
</dbReference>
<keyword evidence="2" id="KW-0472">Membrane</keyword>
<feature type="transmembrane region" description="Helical" evidence="2">
    <location>
        <begin position="682"/>
        <end position="705"/>
    </location>
</feature>
<sequence length="1453" mass="154804">MLLFYRYPKHVFAVLALILAVEYAIVHRISRDALTRSDVGLSQWRKLLTDCNSTDCPIRHLTLIHDGLYQRAYSIHLLHRVLEISSEDGDPYDVFDAEDDEDGSDSADDEASGDDAAPMHISALPEGLGVPYAYAPGDMLSKPAPGAAVLQVAGSRPIDQAGPGSVAAPAVLAPATAEPIPVLPLSSDQRDQKEQDPQQLQRMGTSGVGSSTAAAGADLGASGPGTPPLLQAVVWQPGKVLSVFPWQLRAHFFLSLACTRLYLLMGLWPRAAAVAAAAPRRLRQTAYAHTYAHHFQHHVGQPFAPGQVAHGSDQAAGAVRTSGETASSHPRHGQTQGQDSMTVPTQHGYGTGGGGFSQAHMTAHTYTQHAHGYDGLGSLLDFSRNVRDESGSLAGALSALGRGVPVFLPPEILVEHDVQEDLMASCVFKPAVRNAPGSVAAPGGGGSGISGMGRPRWRSLPSLLSRWVAHIADRIVPPGARATQNPTDRRPGEQQGGGAAAAVSRWLSPGAAQGSQQPQHAYVECRLYRTDRARNASYTCPAVLTVLPSPPRGSGRPTLLQTLQHHQHQQQQQASATSGVGANTTAAGTQSTCSAGGGACPANTTSLGNPQQQQQLHGPRPRAKPKLLRRLWSDLRYMTYGVIMPYKWAPILAGIVSPHMFLVACLPSLQSLGLMGPFTARLCAYHAVCVVLTGADHLLLMRLAAEVWIRARSGVDGPVRRRLRLWMLFLKWLLWDGFMTSGWFFRALVMGITTTKQVELWNHLYGTSFRPHPLLSFGLVLPASYMAACVTCSIAWRLTAIHQPTSAPLLLFQEGFMSGLASPINSVVYICLAVVGLGGGGLGGGAGGITGFAAMGARLPLWLLDTVMVSPILTVVALDVMWNMDAAARATPLLIVIVNALRCHQPNEDAAAVGDIFARRARRARGLPLNGGAVDGADADEGAPAAAAGQAEENDRGWVLPRAVVGVDGGAAIKHHTSLWMLLDSARWWALHVREAVLFDPAAAGAARQRGRIQGRALVAAWIEDHDAAAIWARFPGVIMRVAVAAGNAGMLELPHRVIAGMVAATMMPLGEEPWPPRQEANARSLDNLLEAAAVLPQGMRAGRGGAGAAGFGARAWQAGEGVDMELDHGIDEALARALVRAPGAEDSTGGEEQPMVRTSDGTMRPLSALIAELRTGMAHVAALRAQLAAVGRGVADLLLLGRWPPPLDLPAEALNWNDAVPHGFLCPITHSIMTQPALLVSPQLSEASPTYELSAIRQWLQTNRTDPTTGRILQTYHFIHNDNLRKAIEDWVAERLAREQQLQHAEALQQQQDPQQLSQQREMPSLQTQQPRDAVDQPGQARPLLPSGRTLRGTGVAAEVGRYQPVEGPRPGQRSVCVGTSEASLRMQSPERFRGSSAALNSRGRSQSRGRSAGDNGGSAGGSSTAIPGMLARRVVQRAVSRQRAAPRVQPQ</sequence>
<organism evidence="3 4">
    <name type="scientific">Volvox reticuliferus</name>
    <dbReference type="NCBI Taxonomy" id="1737510"/>
    <lineage>
        <taxon>Eukaryota</taxon>
        <taxon>Viridiplantae</taxon>
        <taxon>Chlorophyta</taxon>
        <taxon>core chlorophytes</taxon>
        <taxon>Chlorophyceae</taxon>
        <taxon>CS clade</taxon>
        <taxon>Chlamydomonadales</taxon>
        <taxon>Volvocaceae</taxon>
        <taxon>Volvox</taxon>
    </lineage>
</organism>
<keyword evidence="2" id="KW-1133">Transmembrane helix</keyword>
<dbReference type="EMBL" id="BNCQ01000012">
    <property type="protein sequence ID" value="GIM02901.1"/>
    <property type="molecule type" value="Genomic_DNA"/>
</dbReference>
<comment type="caution">
    <text evidence="3">The sequence shown here is derived from an EMBL/GenBank/DDBJ whole genome shotgun (WGS) entry which is preliminary data.</text>
</comment>
<proteinExistence type="predicted"/>
<feature type="region of interest" description="Disordered" evidence="1">
    <location>
        <begin position="90"/>
        <end position="121"/>
    </location>
</feature>
<feature type="region of interest" description="Disordered" evidence="1">
    <location>
        <begin position="544"/>
        <end position="588"/>
    </location>
</feature>
<protein>
    <submittedName>
        <fullName evidence="3">Uncharacterized protein</fullName>
    </submittedName>
</protein>
<feature type="compositionally biased region" description="Low complexity" evidence="1">
    <location>
        <begin position="204"/>
        <end position="217"/>
    </location>
</feature>
<dbReference type="InterPro" id="IPR013083">
    <property type="entry name" value="Znf_RING/FYVE/PHD"/>
</dbReference>
<dbReference type="UniPathway" id="UPA00143"/>
<evidence type="ECO:0000313" key="3">
    <source>
        <dbReference type="EMBL" id="GIM02901.1"/>
    </source>
</evidence>
<dbReference type="SMART" id="SM00504">
    <property type="entry name" value="Ubox"/>
    <property type="match status" value="1"/>
</dbReference>
<feature type="region of interest" description="Disordered" evidence="1">
    <location>
        <begin position="187"/>
        <end position="222"/>
    </location>
</feature>
<feature type="compositionally biased region" description="Low complexity" evidence="1">
    <location>
        <begin position="558"/>
        <end position="573"/>
    </location>
</feature>
<dbReference type="PANTHER" id="PTHR22849:SF163">
    <property type="entry name" value="U-BOX DOMAIN-CONTAINING PROTEIN"/>
    <property type="match status" value="1"/>
</dbReference>
<dbReference type="Proteomes" id="UP000722791">
    <property type="component" value="Unassembled WGS sequence"/>
</dbReference>
<feature type="region of interest" description="Disordered" evidence="1">
    <location>
        <begin position="304"/>
        <end position="356"/>
    </location>
</feature>
<dbReference type="OrthoDB" id="549407at2759"/>
<reference evidence="3" key="1">
    <citation type="journal article" date="2021" name="Proc. Natl. Acad. Sci. U.S.A.">
        <title>Three genomes in the algal genus Volvox reveal the fate of a haploid sex-determining region after a transition to homothallism.</title>
        <authorList>
            <person name="Yamamoto K."/>
            <person name="Hamaji T."/>
            <person name="Kawai-Toyooka H."/>
            <person name="Matsuzaki R."/>
            <person name="Takahashi F."/>
            <person name="Nishimura Y."/>
            <person name="Kawachi M."/>
            <person name="Noguchi H."/>
            <person name="Minakuchi Y."/>
            <person name="Umen J.G."/>
            <person name="Toyoda A."/>
            <person name="Nozaki H."/>
        </authorList>
    </citation>
    <scope>NUCLEOTIDE SEQUENCE</scope>
    <source>
        <strain evidence="3">NIES-3785</strain>
    </source>
</reference>
<dbReference type="InterPro" id="IPR045185">
    <property type="entry name" value="PUB22/23/24-like"/>
</dbReference>
<dbReference type="GO" id="GO:0016567">
    <property type="term" value="P:protein ubiquitination"/>
    <property type="evidence" value="ECO:0007669"/>
    <property type="project" value="UniProtKB-UniPathway"/>
</dbReference>
<feature type="region of interest" description="Disordered" evidence="1">
    <location>
        <begin position="1383"/>
        <end position="1453"/>
    </location>
</feature>
<keyword evidence="2" id="KW-0812">Transmembrane</keyword>
<accession>A0A8J4CE39</accession>
<feature type="transmembrane region" description="Helical" evidence="2">
    <location>
        <begin position="827"/>
        <end position="849"/>
    </location>
</feature>
<feature type="compositionally biased region" description="Low complexity" evidence="1">
    <location>
        <begin position="1403"/>
        <end position="1415"/>
    </location>
</feature>
<feature type="region of interest" description="Disordered" evidence="1">
    <location>
        <begin position="477"/>
        <end position="502"/>
    </location>
</feature>
<dbReference type="SUPFAM" id="SSF57850">
    <property type="entry name" value="RING/U-box"/>
    <property type="match status" value="1"/>
</dbReference>
<dbReference type="Pfam" id="PF04564">
    <property type="entry name" value="U-box"/>
    <property type="match status" value="1"/>
</dbReference>
<dbReference type="GO" id="GO:0061630">
    <property type="term" value="F:ubiquitin protein ligase activity"/>
    <property type="evidence" value="ECO:0007669"/>
    <property type="project" value="InterPro"/>
</dbReference>
<feature type="compositionally biased region" description="Low complexity" evidence="1">
    <location>
        <begin position="1433"/>
        <end position="1453"/>
    </location>
</feature>
<feature type="compositionally biased region" description="Low complexity" evidence="1">
    <location>
        <begin position="1305"/>
        <end position="1323"/>
    </location>
</feature>
<evidence type="ECO:0000256" key="2">
    <source>
        <dbReference type="SAM" id="Phobius"/>
    </source>
</evidence>
<dbReference type="Gene3D" id="3.30.40.10">
    <property type="entry name" value="Zinc/RING finger domain, C3HC4 (zinc finger)"/>
    <property type="match status" value="1"/>
</dbReference>
<dbReference type="InterPro" id="IPR003613">
    <property type="entry name" value="Ubox_domain"/>
</dbReference>
<feature type="region of interest" description="Disordered" evidence="1">
    <location>
        <begin position="1305"/>
        <end position="1356"/>
    </location>
</feature>
<evidence type="ECO:0000313" key="4">
    <source>
        <dbReference type="Proteomes" id="UP000722791"/>
    </source>
</evidence>
<feature type="transmembrane region" description="Helical" evidence="2">
    <location>
        <begin position="774"/>
        <end position="796"/>
    </location>
</feature>
<feature type="compositionally biased region" description="Polar residues" evidence="1">
    <location>
        <begin position="574"/>
        <end position="588"/>
    </location>
</feature>
<name>A0A8J4CE39_9CHLO</name>
<feature type="compositionally biased region" description="Polar residues" evidence="1">
    <location>
        <begin position="322"/>
        <end position="345"/>
    </location>
</feature>
<evidence type="ECO:0000256" key="1">
    <source>
        <dbReference type="SAM" id="MobiDB-lite"/>
    </source>
</evidence>
<feature type="transmembrane region" description="Helical" evidence="2">
    <location>
        <begin position="725"/>
        <end position="753"/>
    </location>
</feature>
<feature type="compositionally biased region" description="Acidic residues" evidence="1">
    <location>
        <begin position="90"/>
        <end position="113"/>
    </location>
</feature>
<gene>
    <name evidence="3" type="ORF">Vretimale_7732</name>
</gene>